<keyword evidence="2" id="KW-0106">Calcium</keyword>
<keyword evidence="3" id="KW-0812">Transmembrane</keyword>
<evidence type="ECO:0000256" key="3">
    <source>
        <dbReference type="SAM" id="Phobius"/>
    </source>
</evidence>
<dbReference type="AlphaFoldDB" id="A0A820SN04"/>
<keyword evidence="3" id="KW-1133">Transmembrane helix</keyword>
<dbReference type="GO" id="GO:0030672">
    <property type="term" value="C:synaptic vesicle membrane"/>
    <property type="evidence" value="ECO:0007669"/>
    <property type="project" value="TreeGrafter"/>
</dbReference>
<dbReference type="GO" id="GO:0046928">
    <property type="term" value="P:regulation of neurotransmitter secretion"/>
    <property type="evidence" value="ECO:0007669"/>
    <property type="project" value="TreeGrafter"/>
</dbReference>
<keyword evidence="1" id="KW-0479">Metal-binding</keyword>
<sequence length="107" mass="12435">ASTLERIKNVFNFTVPWLSIMAIIVLAIASIVLYYIPLRYLILAFIINKFTKTFRKPKGYIDNNELADFISRLPSDPELLQYREMPVLSRIPTITKKNKRLTTTSNK</sequence>
<evidence type="ECO:0000256" key="1">
    <source>
        <dbReference type="ARBA" id="ARBA00022723"/>
    </source>
</evidence>
<protein>
    <submittedName>
        <fullName evidence="4">Uncharacterized protein</fullName>
    </submittedName>
</protein>
<name>A0A820SN04_9BILA</name>
<dbReference type="PANTHER" id="PTHR45911">
    <property type="entry name" value="C2 DOMAIN-CONTAINING PROTEIN"/>
    <property type="match status" value="1"/>
</dbReference>
<evidence type="ECO:0000313" key="5">
    <source>
        <dbReference type="Proteomes" id="UP000663881"/>
    </source>
</evidence>
<feature type="non-terminal residue" evidence="4">
    <location>
        <position position="1"/>
    </location>
</feature>
<reference evidence="4" key="1">
    <citation type="submission" date="2021-02" db="EMBL/GenBank/DDBJ databases">
        <authorList>
            <person name="Nowell W R."/>
        </authorList>
    </citation>
    <scope>NUCLEOTIDE SEQUENCE</scope>
</reference>
<evidence type="ECO:0000313" key="4">
    <source>
        <dbReference type="EMBL" id="CAF4456710.1"/>
    </source>
</evidence>
<organism evidence="4 5">
    <name type="scientific">Adineta steineri</name>
    <dbReference type="NCBI Taxonomy" id="433720"/>
    <lineage>
        <taxon>Eukaryota</taxon>
        <taxon>Metazoa</taxon>
        <taxon>Spiralia</taxon>
        <taxon>Gnathifera</taxon>
        <taxon>Rotifera</taxon>
        <taxon>Eurotatoria</taxon>
        <taxon>Bdelloidea</taxon>
        <taxon>Adinetida</taxon>
        <taxon>Adinetidae</taxon>
        <taxon>Adineta</taxon>
    </lineage>
</organism>
<dbReference type="EMBL" id="CAJOAY010036343">
    <property type="protein sequence ID" value="CAF4456710.1"/>
    <property type="molecule type" value="Genomic_DNA"/>
</dbReference>
<dbReference type="GO" id="GO:0005509">
    <property type="term" value="F:calcium ion binding"/>
    <property type="evidence" value="ECO:0007669"/>
    <property type="project" value="TreeGrafter"/>
</dbReference>
<accession>A0A820SN04</accession>
<evidence type="ECO:0000256" key="2">
    <source>
        <dbReference type="ARBA" id="ARBA00022837"/>
    </source>
</evidence>
<feature type="transmembrane region" description="Helical" evidence="3">
    <location>
        <begin position="20"/>
        <end position="47"/>
    </location>
</feature>
<keyword evidence="3" id="KW-0472">Membrane</keyword>
<dbReference type="Proteomes" id="UP000663881">
    <property type="component" value="Unassembled WGS sequence"/>
</dbReference>
<dbReference type="PANTHER" id="PTHR45911:SF4">
    <property type="entry name" value="MULTIPLE C2 AND TRANSMEMBRANE DOMAIN-CONTAINING PROTEIN"/>
    <property type="match status" value="1"/>
</dbReference>
<proteinExistence type="predicted"/>
<gene>
    <name evidence="4" type="ORF">OKA104_LOCUS54457</name>
</gene>
<comment type="caution">
    <text evidence="4">The sequence shown here is derived from an EMBL/GenBank/DDBJ whole genome shotgun (WGS) entry which is preliminary data.</text>
</comment>